<evidence type="ECO:0000256" key="6">
    <source>
        <dbReference type="ARBA" id="ARBA00023141"/>
    </source>
</evidence>
<feature type="domain" description="SDH C-terminal" evidence="10">
    <location>
        <begin position="208"/>
        <end position="233"/>
    </location>
</feature>
<dbReference type="Pfam" id="PF18317">
    <property type="entry name" value="SDH_C"/>
    <property type="match status" value="1"/>
</dbReference>
<evidence type="ECO:0000256" key="4">
    <source>
        <dbReference type="ARBA" id="ARBA00022857"/>
    </source>
</evidence>
<dbReference type="EC" id="1.1.1.25" evidence="2"/>
<dbReference type="Gene3D" id="3.40.50.10860">
    <property type="entry name" value="Leucine Dehydrogenase, chain A, domain 1"/>
    <property type="match status" value="1"/>
</dbReference>
<dbReference type="Pfam" id="PF08501">
    <property type="entry name" value="Shikimate_dh_N"/>
    <property type="match status" value="1"/>
</dbReference>
<dbReference type="Gene3D" id="3.40.50.720">
    <property type="entry name" value="NAD(P)-binding Rossmann-like Domain"/>
    <property type="match status" value="1"/>
</dbReference>
<evidence type="ECO:0000256" key="3">
    <source>
        <dbReference type="ARBA" id="ARBA00022605"/>
    </source>
</evidence>
<evidence type="ECO:0000313" key="11">
    <source>
        <dbReference type="EMBL" id="PZO82287.1"/>
    </source>
</evidence>
<comment type="caution">
    <text evidence="11">The sequence shown here is derived from an EMBL/GenBank/DDBJ whole genome shotgun (WGS) entry which is preliminary data.</text>
</comment>
<evidence type="ECO:0000259" key="9">
    <source>
        <dbReference type="Pfam" id="PF08501"/>
    </source>
</evidence>
<protein>
    <recommendedName>
        <fullName evidence="2">shikimate dehydrogenase (NADP(+))</fullName>
        <ecNumber evidence="2">1.1.1.25</ecNumber>
    </recommendedName>
</protein>
<dbReference type="GO" id="GO:0050661">
    <property type="term" value="F:NADP binding"/>
    <property type="evidence" value="ECO:0007669"/>
    <property type="project" value="InterPro"/>
</dbReference>
<dbReference type="GO" id="GO:0019632">
    <property type="term" value="P:shikimate metabolic process"/>
    <property type="evidence" value="ECO:0007669"/>
    <property type="project" value="InterPro"/>
</dbReference>
<evidence type="ECO:0000259" key="10">
    <source>
        <dbReference type="Pfam" id="PF18317"/>
    </source>
</evidence>
<dbReference type="GO" id="GO:0004764">
    <property type="term" value="F:shikimate 3-dehydrogenase (NADP+) activity"/>
    <property type="evidence" value="ECO:0007669"/>
    <property type="project" value="UniProtKB-EC"/>
</dbReference>
<keyword evidence="6" id="KW-0057">Aromatic amino acid biosynthesis</keyword>
<evidence type="ECO:0000256" key="5">
    <source>
        <dbReference type="ARBA" id="ARBA00023002"/>
    </source>
</evidence>
<feature type="non-terminal residue" evidence="11">
    <location>
        <position position="1"/>
    </location>
</feature>
<keyword evidence="5" id="KW-0560">Oxidoreductase</keyword>
<evidence type="ECO:0000259" key="8">
    <source>
        <dbReference type="Pfam" id="PF01488"/>
    </source>
</evidence>
<organism evidence="11 12">
    <name type="scientific">Micavibrio aeruginosavorus</name>
    <dbReference type="NCBI Taxonomy" id="349221"/>
    <lineage>
        <taxon>Bacteria</taxon>
        <taxon>Pseudomonadati</taxon>
        <taxon>Bdellovibrionota</taxon>
        <taxon>Bdellovibrionia</taxon>
        <taxon>Bdellovibrionales</taxon>
        <taxon>Pseudobdellovibrionaceae</taxon>
        <taxon>Micavibrio</taxon>
    </lineage>
</organism>
<dbReference type="InterPro" id="IPR036291">
    <property type="entry name" value="NAD(P)-bd_dom_sf"/>
</dbReference>
<sequence length="240" mass="25953">EYGRVEIAPEELRERIANMIADGYAGFNVTIPHKQAIFALCESVDEKATAIGAVNTVVVRNGKLYGSNTDAFGFIENFKSQAPGFDFAKGPIVVLGAGGAARAIVYGLIEEGAKKIIITNRTEEKAREIAMMAPSIISAAKWEDREEILKNAAALINTTALGMTGKDALEINLQNLPQYAVVSDIVYVPLMTQLLVDAKARGNTVVTGIGMLLHQARPAFEKWFGVMPEVDKTLEEKVLA</sequence>
<feature type="domain" description="Shikimate dehydrogenase substrate binding N-terminal" evidence="9">
    <location>
        <begin position="1"/>
        <end position="57"/>
    </location>
</feature>
<dbReference type="SUPFAM" id="SSF53223">
    <property type="entry name" value="Aminoacid dehydrogenase-like, N-terminal domain"/>
    <property type="match status" value="1"/>
</dbReference>
<comment type="pathway">
    <text evidence="1">Metabolic intermediate biosynthesis; chorismate biosynthesis; chorismate from D-erythrose 4-phosphate and phosphoenolpyruvate: step 4/7.</text>
</comment>
<dbReference type="GO" id="GO:0005829">
    <property type="term" value="C:cytosol"/>
    <property type="evidence" value="ECO:0007669"/>
    <property type="project" value="TreeGrafter"/>
</dbReference>
<evidence type="ECO:0000313" key="12">
    <source>
        <dbReference type="Proteomes" id="UP000249557"/>
    </source>
</evidence>
<dbReference type="UniPathway" id="UPA00053">
    <property type="reaction ID" value="UER00087"/>
</dbReference>
<dbReference type="Pfam" id="PF01488">
    <property type="entry name" value="Shikimate_DH"/>
    <property type="match status" value="1"/>
</dbReference>
<gene>
    <name evidence="11" type="ORF">DI626_10205</name>
</gene>
<dbReference type="EMBL" id="QFNK01000267">
    <property type="protein sequence ID" value="PZO82287.1"/>
    <property type="molecule type" value="Genomic_DNA"/>
</dbReference>
<evidence type="ECO:0000256" key="1">
    <source>
        <dbReference type="ARBA" id="ARBA00004871"/>
    </source>
</evidence>
<dbReference type="InterPro" id="IPR013708">
    <property type="entry name" value="Shikimate_DH-bd_N"/>
</dbReference>
<dbReference type="NCBIfam" id="TIGR00507">
    <property type="entry name" value="aroE"/>
    <property type="match status" value="1"/>
</dbReference>
<dbReference type="AlphaFoldDB" id="A0A2W4ZLX2"/>
<evidence type="ECO:0000256" key="2">
    <source>
        <dbReference type="ARBA" id="ARBA00012962"/>
    </source>
</evidence>
<keyword evidence="3" id="KW-0028">Amino-acid biosynthesis</keyword>
<proteinExistence type="predicted"/>
<dbReference type="NCBIfam" id="NF001312">
    <property type="entry name" value="PRK00258.1-4"/>
    <property type="match status" value="1"/>
</dbReference>
<dbReference type="InterPro" id="IPR046346">
    <property type="entry name" value="Aminoacid_DH-like_N_sf"/>
</dbReference>
<dbReference type="CDD" id="cd01065">
    <property type="entry name" value="NAD_bind_Shikimate_DH"/>
    <property type="match status" value="1"/>
</dbReference>
<dbReference type="PANTHER" id="PTHR21089:SF1">
    <property type="entry name" value="BIFUNCTIONAL 3-DEHYDROQUINATE DEHYDRATASE_SHIKIMATE DEHYDROGENASE, CHLOROPLASTIC"/>
    <property type="match status" value="1"/>
</dbReference>
<dbReference type="PANTHER" id="PTHR21089">
    <property type="entry name" value="SHIKIMATE DEHYDROGENASE"/>
    <property type="match status" value="1"/>
</dbReference>
<dbReference type="InterPro" id="IPR041121">
    <property type="entry name" value="SDH_C"/>
</dbReference>
<evidence type="ECO:0000256" key="7">
    <source>
        <dbReference type="ARBA" id="ARBA00049442"/>
    </source>
</evidence>
<dbReference type="InterPro" id="IPR011342">
    <property type="entry name" value="Shikimate_DH"/>
</dbReference>
<reference evidence="11 12" key="1">
    <citation type="submission" date="2017-08" db="EMBL/GenBank/DDBJ databases">
        <title>Infants hospitalized years apart are colonized by the same room-sourced microbial strains.</title>
        <authorList>
            <person name="Brooks B."/>
            <person name="Olm M.R."/>
            <person name="Firek B.A."/>
            <person name="Baker R."/>
            <person name="Thomas B.C."/>
            <person name="Morowitz M.J."/>
            <person name="Banfield J.F."/>
        </authorList>
    </citation>
    <scope>NUCLEOTIDE SEQUENCE [LARGE SCALE GENOMIC DNA]</scope>
    <source>
        <strain evidence="11">S2_018_000_R2_104</strain>
    </source>
</reference>
<accession>A0A2W4ZLX2</accession>
<dbReference type="InterPro" id="IPR006151">
    <property type="entry name" value="Shikm_DH/Glu-tRNA_Rdtase"/>
</dbReference>
<dbReference type="SUPFAM" id="SSF51735">
    <property type="entry name" value="NAD(P)-binding Rossmann-fold domains"/>
    <property type="match status" value="1"/>
</dbReference>
<comment type="catalytic activity">
    <reaction evidence="7">
        <text>shikimate + NADP(+) = 3-dehydroshikimate + NADPH + H(+)</text>
        <dbReference type="Rhea" id="RHEA:17737"/>
        <dbReference type="ChEBI" id="CHEBI:15378"/>
        <dbReference type="ChEBI" id="CHEBI:16630"/>
        <dbReference type="ChEBI" id="CHEBI:36208"/>
        <dbReference type="ChEBI" id="CHEBI:57783"/>
        <dbReference type="ChEBI" id="CHEBI:58349"/>
        <dbReference type="EC" id="1.1.1.25"/>
    </reaction>
</comment>
<dbReference type="GO" id="GO:0008652">
    <property type="term" value="P:amino acid biosynthetic process"/>
    <property type="evidence" value="ECO:0007669"/>
    <property type="project" value="UniProtKB-KW"/>
</dbReference>
<keyword evidence="4" id="KW-0521">NADP</keyword>
<name>A0A2W4ZLX2_9BACT</name>
<dbReference type="InterPro" id="IPR022893">
    <property type="entry name" value="Shikimate_DH_fam"/>
</dbReference>
<dbReference type="Proteomes" id="UP000249557">
    <property type="component" value="Unassembled WGS sequence"/>
</dbReference>
<dbReference type="GO" id="GO:0009423">
    <property type="term" value="P:chorismate biosynthetic process"/>
    <property type="evidence" value="ECO:0007669"/>
    <property type="project" value="UniProtKB-UniPathway"/>
</dbReference>
<feature type="domain" description="Quinate/shikimate 5-dehydrogenase/glutamyl-tRNA reductase" evidence="8">
    <location>
        <begin position="87"/>
        <end position="160"/>
    </location>
</feature>
<dbReference type="GO" id="GO:0009073">
    <property type="term" value="P:aromatic amino acid family biosynthetic process"/>
    <property type="evidence" value="ECO:0007669"/>
    <property type="project" value="UniProtKB-KW"/>
</dbReference>